<reference evidence="2 3" key="1">
    <citation type="submission" date="2018-07" db="EMBL/GenBank/DDBJ databases">
        <title>Genomic Encyclopedia of Type Strains, Phase III (KMG-III): the genomes of soil and plant-associated and newly described type strains.</title>
        <authorList>
            <person name="Whitman W."/>
        </authorList>
    </citation>
    <scope>NUCLEOTIDE SEQUENCE [LARGE SCALE GENOMIC DNA]</scope>
    <source>
        <strain evidence="2 3">CECT 7948</strain>
    </source>
</reference>
<evidence type="ECO:0000313" key="2">
    <source>
        <dbReference type="EMBL" id="REE17055.1"/>
    </source>
</evidence>
<keyword evidence="1" id="KW-0812">Transmembrane</keyword>
<keyword evidence="3" id="KW-1185">Reference proteome</keyword>
<feature type="transmembrane region" description="Helical" evidence="1">
    <location>
        <begin position="34"/>
        <end position="56"/>
    </location>
</feature>
<dbReference type="AlphaFoldDB" id="A0A3D9MB34"/>
<accession>A0A3D9MB34</accession>
<name>A0A3D9MB34_9FLAO</name>
<gene>
    <name evidence="2" type="ORF">DFQ09_105269</name>
</gene>
<sequence>MKILKHPLFLVAIVIVTVLYSANRFEVPLPNWMYFYVNDFLCMPIVLSACLAILRILKKTKTLYVPISVVLALTLYFSIYFEWLMPQINTRYTSDIIDVGLYFLGAILFFKFQKQLF</sequence>
<dbReference type="EMBL" id="QREI01000005">
    <property type="protein sequence ID" value="REE17055.1"/>
    <property type="molecule type" value="Genomic_DNA"/>
</dbReference>
<feature type="transmembrane region" description="Helical" evidence="1">
    <location>
        <begin position="63"/>
        <end position="84"/>
    </location>
</feature>
<evidence type="ECO:0008006" key="4">
    <source>
        <dbReference type="Google" id="ProtNLM"/>
    </source>
</evidence>
<keyword evidence="1" id="KW-1133">Transmembrane helix</keyword>
<evidence type="ECO:0000256" key="1">
    <source>
        <dbReference type="SAM" id="Phobius"/>
    </source>
</evidence>
<feature type="transmembrane region" description="Helical" evidence="1">
    <location>
        <begin position="96"/>
        <end position="112"/>
    </location>
</feature>
<keyword evidence="1" id="KW-0472">Membrane</keyword>
<organism evidence="2 3">
    <name type="scientific">Winogradskyella pacifica</name>
    <dbReference type="NCBI Taxonomy" id="664642"/>
    <lineage>
        <taxon>Bacteria</taxon>
        <taxon>Pseudomonadati</taxon>
        <taxon>Bacteroidota</taxon>
        <taxon>Flavobacteriia</taxon>
        <taxon>Flavobacteriales</taxon>
        <taxon>Flavobacteriaceae</taxon>
        <taxon>Winogradskyella</taxon>
    </lineage>
</organism>
<proteinExistence type="predicted"/>
<dbReference type="Proteomes" id="UP000256919">
    <property type="component" value="Unassembled WGS sequence"/>
</dbReference>
<comment type="caution">
    <text evidence="2">The sequence shown here is derived from an EMBL/GenBank/DDBJ whole genome shotgun (WGS) entry which is preliminary data.</text>
</comment>
<protein>
    <recommendedName>
        <fullName evidence="4">Magnesium citrate secondary transporter</fullName>
    </recommendedName>
</protein>
<evidence type="ECO:0000313" key="3">
    <source>
        <dbReference type="Proteomes" id="UP000256919"/>
    </source>
</evidence>
<dbReference type="RefSeq" id="WP_115810857.1">
    <property type="nucleotide sequence ID" value="NZ_QREI01000005.1"/>
</dbReference>
<dbReference type="OrthoDB" id="1447802at2"/>